<evidence type="ECO:0000256" key="4">
    <source>
        <dbReference type="ARBA" id="ARBA00023306"/>
    </source>
</evidence>
<feature type="region of interest" description="Disordered" evidence="6">
    <location>
        <begin position="1"/>
        <end position="142"/>
    </location>
</feature>
<feature type="domain" description="Sororin C-terminal region" evidence="7">
    <location>
        <begin position="250"/>
        <end position="271"/>
    </location>
</feature>
<dbReference type="Pfam" id="PF25220">
    <property type="entry name" value="Sororin_C"/>
    <property type="match status" value="1"/>
</dbReference>
<dbReference type="OrthoDB" id="1903589at2759"/>
<dbReference type="GO" id="GO:0051301">
    <property type="term" value="P:cell division"/>
    <property type="evidence" value="ECO:0007669"/>
    <property type="project" value="UniProtKB-KW"/>
</dbReference>
<evidence type="ECO:0000256" key="3">
    <source>
        <dbReference type="ARBA" id="ARBA00023242"/>
    </source>
</evidence>
<accession>A0A834WD03</accession>
<feature type="compositionally biased region" description="Polar residues" evidence="6">
    <location>
        <begin position="83"/>
        <end position="95"/>
    </location>
</feature>
<keyword evidence="9" id="KW-1185">Reference proteome</keyword>
<organism evidence="8 9">
    <name type="scientific">Senna tora</name>
    <dbReference type="NCBI Taxonomy" id="362788"/>
    <lineage>
        <taxon>Eukaryota</taxon>
        <taxon>Viridiplantae</taxon>
        <taxon>Streptophyta</taxon>
        <taxon>Embryophyta</taxon>
        <taxon>Tracheophyta</taxon>
        <taxon>Spermatophyta</taxon>
        <taxon>Magnoliopsida</taxon>
        <taxon>eudicotyledons</taxon>
        <taxon>Gunneridae</taxon>
        <taxon>Pentapetalae</taxon>
        <taxon>rosids</taxon>
        <taxon>fabids</taxon>
        <taxon>Fabales</taxon>
        <taxon>Fabaceae</taxon>
        <taxon>Caesalpinioideae</taxon>
        <taxon>Cassia clade</taxon>
        <taxon>Senna</taxon>
    </lineage>
</organism>
<feature type="compositionally biased region" description="Low complexity" evidence="6">
    <location>
        <begin position="25"/>
        <end position="48"/>
    </location>
</feature>
<comment type="similarity">
    <text evidence="5">Belongs to the sororin family.</text>
</comment>
<keyword evidence="2" id="KW-0498">Mitosis</keyword>
<feature type="region of interest" description="Disordered" evidence="6">
    <location>
        <begin position="180"/>
        <end position="206"/>
    </location>
</feature>
<evidence type="ECO:0000256" key="6">
    <source>
        <dbReference type="SAM" id="MobiDB-lite"/>
    </source>
</evidence>
<evidence type="ECO:0000256" key="5">
    <source>
        <dbReference type="ARBA" id="ARBA00093465"/>
    </source>
</evidence>
<dbReference type="PANTHER" id="PTHR35740">
    <property type="entry name" value="OS12G0111700 PROTEIN"/>
    <property type="match status" value="1"/>
</dbReference>
<feature type="compositionally biased region" description="Polar residues" evidence="6">
    <location>
        <begin position="49"/>
        <end position="66"/>
    </location>
</feature>
<evidence type="ECO:0000313" key="9">
    <source>
        <dbReference type="Proteomes" id="UP000634136"/>
    </source>
</evidence>
<evidence type="ECO:0000313" key="8">
    <source>
        <dbReference type="EMBL" id="KAF7816543.1"/>
    </source>
</evidence>
<dbReference type="Proteomes" id="UP000634136">
    <property type="component" value="Unassembled WGS sequence"/>
</dbReference>
<gene>
    <name evidence="8" type="ORF">G2W53_030512</name>
</gene>
<dbReference type="AlphaFoldDB" id="A0A834WD03"/>
<dbReference type="GO" id="GO:0005634">
    <property type="term" value="C:nucleus"/>
    <property type="evidence" value="ECO:0007669"/>
    <property type="project" value="UniProtKB-SubCell"/>
</dbReference>
<keyword evidence="3" id="KW-0539">Nucleus</keyword>
<keyword evidence="1" id="KW-0132">Cell division</keyword>
<protein>
    <submittedName>
        <fullName evidence="8">Serine-rich adhesin for platelets-like isoform X1</fullName>
    </submittedName>
</protein>
<evidence type="ECO:0000259" key="7">
    <source>
        <dbReference type="Pfam" id="PF25220"/>
    </source>
</evidence>
<comment type="caution">
    <text evidence="8">The sequence shown here is derived from an EMBL/GenBank/DDBJ whole genome shotgun (WGS) entry which is preliminary data.</text>
</comment>
<sequence>MEAERRLLRRRKPLSDLTNTDSHTRPSSQSSSSTASVVKSPKPYSSSSFNNPVATKCNSPTSNTSPNRHHASNPSHLPPPLVTTPSRPLISSSLPGTLDPDDSDPISVAFRRRHTSAKRNCNDASKPSAKRNCNDASKSSFLQSSIVSTPSQLRKTTSVSVAGSSDRDVSEPISIVYSRRHTSDKRKGKEKVVADPFSTTPMPKTFKNREKNDLVEGGDQPKAKALTVPCRKKQRTMSSKKDVFQLGLTQDFIEKQQAYFKEIDNFELPVEEVESADELDYEKFDFAHFDHGLGKVFKECSIIGSIFLDKSSCRSGGVIEELLGFGKGGINVGVVVDVWSELYASSQPNESRAARVRISAQDTTPGHAFSTCALMSSITLNPLAELLFAAAVFSPMKLLVSSNNIDKAVMEMQSKQGSSYASFILNGFCDSFLHYRQQFGAAARVEIWT</sequence>
<dbReference type="EMBL" id="JAAIUW010000009">
    <property type="protein sequence ID" value="KAF7816543.1"/>
    <property type="molecule type" value="Genomic_DNA"/>
</dbReference>
<dbReference type="PANTHER" id="PTHR35740:SF1">
    <property type="entry name" value="OS12G0111700 PROTEIN"/>
    <property type="match status" value="1"/>
</dbReference>
<keyword evidence="4" id="KW-0131">Cell cycle</keyword>
<dbReference type="InterPro" id="IPR057337">
    <property type="entry name" value="Sororin_C"/>
</dbReference>
<evidence type="ECO:0000256" key="1">
    <source>
        <dbReference type="ARBA" id="ARBA00022618"/>
    </source>
</evidence>
<evidence type="ECO:0000256" key="2">
    <source>
        <dbReference type="ARBA" id="ARBA00022776"/>
    </source>
</evidence>
<reference evidence="8" key="1">
    <citation type="submission" date="2020-09" db="EMBL/GenBank/DDBJ databases">
        <title>Genome-Enabled Discovery of Anthraquinone Biosynthesis in Senna tora.</title>
        <authorList>
            <person name="Kang S.-H."/>
            <person name="Pandey R.P."/>
            <person name="Lee C.-M."/>
            <person name="Sim J.-S."/>
            <person name="Jeong J.-T."/>
            <person name="Choi B.-S."/>
            <person name="Jung M."/>
            <person name="Ginzburg D."/>
            <person name="Zhao K."/>
            <person name="Won S.Y."/>
            <person name="Oh T.-J."/>
            <person name="Yu Y."/>
            <person name="Kim N.-H."/>
            <person name="Lee O.R."/>
            <person name="Lee T.-H."/>
            <person name="Bashyal P."/>
            <person name="Kim T.-S."/>
            <person name="Lee W.-H."/>
            <person name="Kawkins C."/>
            <person name="Kim C.-K."/>
            <person name="Kim J.S."/>
            <person name="Ahn B.O."/>
            <person name="Rhee S.Y."/>
            <person name="Sohng J.K."/>
        </authorList>
    </citation>
    <scope>NUCLEOTIDE SEQUENCE</scope>
    <source>
        <tissue evidence="8">Leaf</tissue>
    </source>
</reference>
<proteinExistence type="inferred from homology"/>
<name>A0A834WD03_9FABA</name>